<dbReference type="SUPFAM" id="SSF51197">
    <property type="entry name" value="Clavaminate synthase-like"/>
    <property type="match status" value="1"/>
</dbReference>
<sequence length="1015" mass="114360">MESAPPPPPGYQTTVFRAQPTEGAQRKIQKRNRPPVSCLLCRTRKVKCDRQQPCERCIKSGEANFCEYAPRAARKPRGSEPRTQPEVRTKPEAVSRPVLQVRLQKLEEMVNGLVTSGAFADQSLNTPSSSDHRNEAETRSDLSSPPSLNTSSVSMHIGTRAGEGNYVGNTHYTSILESIRDIQGILDAELDVPPTPSPPPSNHWSTDYRDLIFGRGEMITHEQALARLPPQHQTDRLILLYFRHRFTTAPYIHTNKFQKEYDSFWRAPTSVSLLWVSCLASILCTATAIALEKGETGLSDAPRPQQLSTLAVDCLVSGDYLSAKPYSIEALLLHGYTEMREKHLVDSSLWAKFGLTARLAQRMGYHRDPKYLSNVTPFEGEIRRRAWFFIEVFDILFSFQQGVPPIIRDDECDTESPANLYDSDFDENMMVLPPSRPASEPTSTLYLSIKSKLCRILRRILRLTLSIHPPAYEEVLKLNDELHHYHNQVPPALQIKPIRSYSFTDQTYDIMHRLMLEMMFLKSLCFLHRPYLNREKDNPQFDLSRNICREAALRILDIHAEYEEESKPGGRMYEDKYMLSSLTVHDFLIASMILCLDLTENLPSSPAERSRKLKALGTSYKIWSERKNASKEAAHATRVVALGSGVGMTTSTSTSTATATAIPVVDLASWADGSAADRKRIASELTDACRRVGFVYVVNHGVPDEVLGEAFAWARRLFDLPLEKKMLAPHPLGTIPPLGNRDVGVGTEVTGLIVCTGSSVHRGYSWPGLEKVSQTVYADGEEDKQVEDRKVSDVKESYEIGSEAFAQQPNIWLPPGVLPGFREFMMGFYWRCFDVTGQLLRALALGIGLDDEEFFLRLHSGLNNQLRLLHYPPVEVERVARNEVARMPAHSDWSTFTILFQDDAGGLQVEDPSQPGHFVDATPMRGALVMNVGDLLMRWSNDYLKSTLHRVTLPPLSQDNGPMTRPRYSIPYFVTPDPTAVVECLSVCADARNPPRYPPVTQEEYRKMRARGQYL</sequence>
<dbReference type="SMART" id="SM00066">
    <property type="entry name" value="GAL4"/>
    <property type="match status" value="1"/>
</dbReference>
<dbReference type="InterPro" id="IPR027443">
    <property type="entry name" value="IPNS-like_sf"/>
</dbReference>
<evidence type="ECO:0000259" key="5">
    <source>
        <dbReference type="PROSITE" id="PS50048"/>
    </source>
</evidence>
<comment type="subcellular location">
    <subcellularLocation>
        <location evidence="1">Nucleus</location>
    </subcellularLocation>
</comment>
<dbReference type="SMART" id="SM00906">
    <property type="entry name" value="Fungal_trans"/>
    <property type="match status" value="1"/>
</dbReference>
<evidence type="ECO:0008006" key="9">
    <source>
        <dbReference type="Google" id="ProtNLM"/>
    </source>
</evidence>
<keyword evidence="8" id="KW-1185">Reference proteome</keyword>
<dbReference type="InterPro" id="IPR044861">
    <property type="entry name" value="IPNS-like_FE2OG_OXY"/>
</dbReference>
<dbReference type="Gene3D" id="4.10.240.10">
    <property type="entry name" value="Zn(2)-C6 fungal-type DNA-binding domain"/>
    <property type="match status" value="1"/>
</dbReference>
<feature type="domain" description="Zn(2)-C6 fungal-type" evidence="5">
    <location>
        <begin position="37"/>
        <end position="68"/>
    </location>
</feature>
<reference evidence="7 8" key="1">
    <citation type="submission" date="2019-12" db="EMBL/GenBank/DDBJ databases">
        <title>Draft genome sequence of the ascomycete Xylaria multiplex DSM 110363.</title>
        <authorList>
            <person name="Buettner E."/>
            <person name="Kellner H."/>
        </authorList>
    </citation>
    <scope>NUCLEOTIDE SEQUENCE [LARGE SCALE GENOMIC DNA]</scope>
    <source>
        <strain evidence="7 8">DSM 110363</strain>
    </source>
</reference>
<evidence type="ECO:0000313" key="8">
    <source>
        <dbReference type="Proteomes" id="UP000481858"/>
    </source>
</evidence>
<evidence type="ECO:0000256" key="1">
    <source>
        <dbReference type="ARBA" id="ARBA00004123"/>
    </source>
</evidence>
<dbReference type="InterPro" id="IPR001138">
    <property type="entry name" value="Zn2Cys6_DnaBD"/>
</dbReference>
<dbReference type="PROSITE" id="PS00463">
    <property type="entry name" value="ZN2_CY6_FUNGAL_1"/>
    <property type="match status" value="1"/>
</dbReference>
<evidence type="ECO:0000259" key="6">
    <source>
        <dbReference type="PROSITE" id="PS51471"/>
    </source>
</evidence>
<dbReference type="CDD" id="cd12148">
    <property type="entry name" value="fungal_TF_MHR"/>
    <property type="match status" value="1"/>
</dbReference>
<feature type="compositionally biased region" description="Basic and acidic residues" evidence="4">
    <location>
        <begin position="130"/>
        <end position="140"/>
    </location>
</feature>
<dbReference type="InterPro" id="IPR050613">
    <property type="entry name" value="Sec_Metabolite_Reg"/>
</dbReference>
<feature type="region of interest" description="Disordered" evidence="4">
    <location>
        <begin position="72"/>
        <end position="93"/>
    </location>
</feature>
<feature type="compositionally biased region" description="Pro residues" evidence="4">
    <location>
        <begin position="1"/>
        <end position="10"/>
    </location>
</feature>
<dbReference type="Proteomes" id="UP000481858">
    <property type="component" value="Unassembled WGS sequence"/>
</dbReference>
<gene>
    <name evidence="7" type="ORF">GQX73_g8828</name>
</gene>
<keyword evidence="2" id="KW-0479">Metal-binding</keyword>
<dbReference type="Pfam" id="PF03171">
    <property type="entry name" value="2OG-FeII_Oxy"/>
    <property type="match status" value="1"/>
</dbReference>
<feature type="region of interest" description="Disordered" evidence="4">
    <location>
        <begin position="1"/>
        <end position="32"/>
    </location>
</feature>
<dbReference type="Pfam" id="PF04082">
    <property type="entry name" value="Fungal_trans"/>
    <property type="match status" value="1"/>
</dbReference>
<dbReference type="InterPro" id="IPR005123">
    <property type="entry name" value="Oxoglu/Fe-dep_dioxygenase_dom"/>
</dbReference>
<keyword evidence="3" id="KW-0539">Nucleus</keyword>
<dbReference type="GO" id="GO:0006351">
    <property type="term" value="P:DNA-templated transcription"/>
    <property type="evidence" value="ECO:0007669"/>
    <property type="project" value="InterPro"/>
</dbReference>
<dbReference type="AlphaFoldDB" id="A0A7C8ILX0"/>
<dbReference type="GO" id="GO:0005634">
    <property type="term" value="C:nucleus"/>
    <property type="evidence" value="ECO:0007669"/>
    <property type="project" value="UniProtKB-SubCell"/>
</dbReference>
<comment type="caution">
    <text evidence="7">The sequence shown here is derived from an EMBL/GenBank/DDBJ whole genome shotgun (WGS) entry which is preliminary data.</text>
</comment>
<evidence type="ECO:0000256" key="3">
    <source>
        <dbReference type="ARBA" id="ARBA00023242"/>
    </source>
</evidence>
<dbReference type="GO" id="GO:0008270">
    <property type="term" value="F:zinc ion binding"/>
    <property type="evidence" value="ECO:0007669"/>
    <property type="project" value="InterPro"/>
</dbReference>
<dbReference type="SUPFAM" id="SSF57701">
    <property type="entry name" value="Zn2/Cys6 DNA-binding domain"/>
    <property type="match status" value="1"/>
</dbReference>
<feature type="compositionally biased region" description="Basic and acidic residues" evidence="4">
    <location>
        <begin position="77"/>
        <end position="93"/>
    </location>
</feature>
<dbReference type="OrthoDB" id="5431381at2759"/>
<dbReference type="EMBL" id="WUBL01000138">
    <property type="protein sequence ID" value="KAF2964738.1"/>
    <property type="molecule type" value="Genomic_DNA"/>
</dbReference>
<dbReference type="Pfam" id="PF00172">
    <property type="entry name" value="Zn_clus"/>
    <property type="match status" value="1"/>
</dbReference>
<evidence type="ECO:0000313" key="7">
    <source>
        <dbReference type="EMBL" id="KAF2964738.1"/>
    </source>
</evidence>
<evidence type="ECO:0000256" key="4">
    <source>
        <dbReference type="SAM" id="MobiDB-lite"/>
    </source>
</evidence>
<feature type="compositionally biased region" description="Low complexity" evidence="4">
    <location>
        <begin position="141"/>
        <end position="154"/>
    </location>
</feature>
<name>A0A7C8ILX0_9PEZI</name>
<dbReference type="PANTHER" id="PTHR31001">
    <property type="entry name" value="UNCHARACTERIZED TRANSCRIPTIONAL REGULATORY PROTEIN"/>
    <property type="match status" value="1"/>
</dbReference>
<feature type="region of interest" description="Disordered" evidence="4">
    <location>
        <begin position="120"/>
        <end position="154"/>
    </location>
</feature>
<dbReference type="GO" id="GO:0000981">
    <property type="term" value="F:DNA-binding transcription factor activity, RNA polymerase II-specific"/>
    <property type="evidence" value="ECO:0007669"/>
    <property type="project" value="InterPro"/>
</dbReference>
<dbReference type="Gene3D" id="2.60.120.330">
    <property type="entry name" value="B-lactam Antibiotic, Isopenicillin N Synthase, Chain"/>
    <property type="match status" value="1"/>
</dbReference>
<feature type="domain" description="Fe2OG dioxygenase" evidence="6">
    <location>
        <begin position="862"/>
        <end position="976"/>
    </location>
</feature>
<dbReference type="PANTHER" id="PTHR31001:SF49">
    <property type="entry name" value="ZN(II)2CYS6 TRANSCRIPTION FACTOR (EUROFUNG)"/>
    <property type="match status" value="1"/>
</dbReference>
<dbReference type="PROSITE" id="PS51471">
    <property type="entry name" value="FE2OG_OXY"/>
    <property type="match status" value="1"/>
</dbReference>
<accession>A0A7C8ILX0</accession>
<dbReference type="CDD" id="cd00067">
    <property type="entry name" value="GAL4"/>
    <property type="match status" value="1"/>
</dbReference>
<dbReference type="PROSITE" id="PS50048">
    <property type="entry name" value="ZN2_CY6_FUNGAL_2"/>
    <property type="match status" value="1"/>
</dbReference>
<protein>
    <recommendedName>
        <fullName evidence="9">Zn(2)-C6 fungal-type domain-containing protein</fullName>
    </recommendedName>
</protein>
<dbReference type="InterPro" id="IPR007219">
    <property type="entry name" value="XnlR_reg_dom"/>
</dbReference>
<dbReference type="Pfam" id="PF14226">
    <property type="entry name" value="DIOX_N"/>
    <property type="match status" value="1"/>
</dbReference>
<dbReference type="GO" id="GO:0044283">
    <property type="term" value="P:small molecule biosynthetic process"/>
    <property type="evidence" value="ECO:0007669"/>
    <property type="project" value="UniProtKB-ARBA"/>
</dbReference>
<dbReference type="InParanoid" id="A0A7C8ILX0"/>
<evidence type="ECO:0000256" key="2">
    <source>
        <dbReference type="ARBA" id="ARBA00022723"/>
    </source>
</evidence>
<organism evidence="7 8">
    <name type="scientific">Xylaria multiplex</name>
    <dbReference type="NCBI Taxonomy" id="323545"/>
    <lineage>
        <taxon>Eukaryota</taxon>
        <taxon>Fungi</taxon>
        <taxon>Dikarya</taxon>
        <taxon>Ascomycota</taxon>
        <taxon>Pezizomycotina</taxon>
        <taxon>Sordariomycetes</taxon>
        <taxon>Xylariomycetidae</taxon>
        <taxon>Xylariales</taxon>
        <taxon>Xylariaceae</taxon>
        <taxon>Xylaria</taxon>
    </lineage>
</organism>
<dbReference type="GO" id="GO:0003677">
    <property type="term" value="F:DNA binding"/>
    <property type="evidence" value="ECO:0007669"/>
    <property type="project" value="InterPro"/>
</dbReference>
<dbReference type="InterPro" id="IPR026992">
    <property type="entry name" value="DIOX_N"/>
</dbReference>
<proteinExistence type="predicted"/>
<dbReference type="InterPro" id="IPR036864">
    <property type="entry name" value="Zn2-C6_fun-type_DNA-bd_sf"/>
</dbReference>